<comment type="caution">
    <text evidence="3">The sequence shown here is derived from an EMBL/GenBank/DDBJ whole genome shotgun (WGS) entry which is preliminary data.</text>
</comment>
<accession>J9G4A2</accession>
<dbReference type="AlphaFoldDB" id="J9G4A2"/>
<feature type="non-terminal residue" evidence="3">
    <location>
        <position position="1"/>
    </location>
</feature>
<proteinExistence type="predicted"/>
<dbReference type="SUPFAM" id="SSF116734">
    <property type="entry name" value="DNA methylase specificity domain"/>
    <property type="match status" value="1"/>
</dbReference>
<dbReference type="Gene3D" id="3.90.220.20">
    <property type="entry name" value="DNA methylase specificity domains"/>
    <property type="match status" value="1"/>
</dbReference>
<protein>
    <submittedName>
        <fullName evidence="3">Uncharacterized protein</fullName>
    </submittedName>
</protein>
<organism evidence="3">
    <name type="scientific">gut metagenome</name>
    <dbReference type="NCBI Taxonomy" id="749906"/>
    <lineage>
        <taxon>unclassified sequences</taxon>
        <taxon>metagenomes</taxon>
        <taxon>organismal metagenomes</taxon>
    </lineage>
</organism>
<dbReference type="EMBL" id="AMCI01005175">
    <property type="protein sequence ID" value="EJW96637.1"/>
    <property type="molecule type" value="Genomic_DNA"/>
</dbReference>
<sequence>GELKAESFSVPEGSRQTFEASLLQKEDIVISMLPPYPAVYVPENLGIFVPTAFAVIRMDDETKDIVDPAYLAGWLSTTYVRDTLLPAKASGRMLTVNALYPVPVPLPEMRVQLALGDVLIAAQRSEEHRWAMEEAEMKLLENAYFLGTKGDE</sequence>
<dbReference type="GO" id="GO:0003677">
    <property type="term" value="F:DNA binding"/>
    <property type="evidence" value="ECO:0007669"/>
    <property type="project" value="UniProtKB-KW"/>
</dbReference>
<keyword evidence="2" id="KW-0238">DNA-binding</keyword>
<dbReference type="InterPro" id="IPR044946">
    <property type="entry name" value="Restrct_endonuc_typeI_TRD_sf"/>
</dbReference>
<keyword evidence="1" id="KW-0680">Restriction system</keyword>
<gene>
    <name evidence="3" type="ORF">EVA_15255</name>
</gene>
<name>J9G4A2_9ZZZZ</name>
<reference evidence="3" key="1">
    <citation type="journal article" date="2012" name="PLoS ONE">
        <title>Gene sets for utilization of primary and secondary nutrition supplies in the distal gut of endangered iberian lynx.</title>
        <authorList>
            <person name="Alcaide M."/>
            <person name="Messina E."/>
            <person name="Richter M."/>
            <person name="Bargiela R."/>
            <person name="Peplies J."/>
            <person name="Huws S.A."/>
            <person name="Newbold C.J."/>
            <person name="Golyshin P.N."/>
            <person name="Simon M.A."/>
            <person name="Lopez G."/>
            <person name="Yakimov M.M."/>
            <person name="Ferrer M."/>
        </authorList>
    </citation>
    <scope>NUCLEOTIDE SEQUENCE</scope>
</reference>
<evidence type="ECO:0000256" key="2">
    <source>
        <dbReference type="ARBA" id="ARBA00023125"/>
    </source>
</evidence>
<dbReference type="GO" id="GO:0009307">
    <property type="term" value="P:DNA restriction-modification system"/>
    <property type="evidence" value="ECO:0007669"/>
    <property type="project" value="UniProtKB-KW"/>
</dbReference>
<evidence type="ECO:0000256" key="1">
    <source>
        <dbReference type="ARBA" id="ARBA00022747"/>
    </source>
</evidence>
<evidence type="ECO:0000313" key="3">
    <source>
        <dbReference type="EMBL" id="EJW96637.1"/>
    </source>
</evidence>